<sequence length="134" mass="14372">MGEVADHTTTPVVRTAGPRDHLGVMRVLDGANLAVDAATVADRIEAGTVVVADHDNRIVGALVAVPRHETGAHVEAVAVRRRRRGQGIGSRLVGAATIRWRPLTANFDPGVKPFYDGLGFDCERRGERYRGILG</sequence>
<dbReference type="Pfam" id="PF13508">
    <property type="entry name" value="Acetyltransf_7"/>
    <property type="match status" value="1"/>
</dbReference>
<dbReference type="Gene3D" id="3.40.630.30">
    <property type="match status" value="1"/>
</dbReference>
<name>A0A663AEM0_HALS9</name>
<keyword evidence="2" id="KW-0808">Transferase</keyword>
<accession>A0A663AEM0</accession>
<protein>
    <submittedName>
        <fullName evidence="2">Putative N-acetyltransferase YhbS</fullName>
    </submittedName>
</protein>
<organism evidence="2 3">
    <name type="scientific">Halobacterium salinarum (strain ATCC 33171 / DSM 3754 / JCM 8978 / NBRC 102687 / NCIMB 764 / 91-R6)</name>
    <dbReference type="NCBI Taxonomy" id="2597657"/>
    <lineage>
        <taxon>Archaea</taxon>
        <taxon>Methanobacteriati</taxon>
        <taxon>Methanobacteriota</taxon>
        <taxon>Stenosarchaea group</taxon>
        <taxon>Halobacteria</taxon>
        <taxon>Halobacteriales</taxon>
        <taxon>Halobacteriaceae</taxon>
        <taxon>Halobacterium</taxon>
    </lineage>
</organism>
<proteinExistence type="predicted"/>
<comment type="caution">
    <text evidence="2">The sequence shown here is derived from an EMBL/GenBank/DDBJ whole genome shotgun (WGS) entry which is preliminary data.</text>
</comment>
<dbReference type="PROSITE" id="PS51186">
    <property type="entry name" value="GNAT"/>
    <property type="match status" value="1"/>
</dbReference>
<dbReference type="GO" id="GO:0016747">
    <property type="term" value="F:acyltransferase activity, transferring groups other than amino-acyl groups"/>
    <property type="evidence" value="ECO:0007669"/>
    <property type="project" value="InterPro"/>
</dbReference>
<gene>
    <name evidence="2" type="ORF">APQ99_00662</name>
</gene>
<dbReference type="InterPro" id="IPR016181">
    <property type="entry name" value="Acyl_CoA_acyltransferase"/>
</dbReference>
<reference evidence="2 3" key="1">
    <citation type="submission" date="2019-07" db="EMBL/GenBank/DDBJ databases">
        <title>Genomic Encyclopedia of Archaeal and Bacterial Type Strains, Phase II (KMG-II): from individual species to whole genera.</title>
        <authorList>
            <person name="Goeker M."/>
        </authorList>
    </citation>
    <scope>NUCLEOTIDE SEQUENCE [LARGE SCALE GENOMIC DNA]</scope>
    <source>
        <strain evidence="2 3">DSM 3754</strain>
    </source>
</reference>
<dbReference type="SUPFAM" id="SSF55729">
    <property type="entry name" value="Acyl-CoA N-acyltransferases (Nat)"/>
    <property type="match status" value="1"/>
</dbReference>
<dbReference type="EMBL" id="VRYN01000001">
    <property type="protein sequence ID" value="TYO82144.1"/>
    <property type="molecule type" value="Genomic_DNA"/>
</dbReference>
<evidence type="ECO:0000313" key="2">
    <source>
        <dbReference type="EMBL" id="TYO82144.1"/>
    </source>
</evidence>
<feature type="domain" description="N-acetyltransferase" evidence="1">
    <location>
        <begin position="11"/>
        <end position="134"/>
    </location>
</feature>
<evidence type="ECO:0000313" key="3">
    <source>
        <dbReference type="Proteomes" id="UP000323075"/>
    </source>
</evidence>
<evidence type="ECO:0000259" key="1">
    <source>
        <dbReference type="PROSITE" id="PS51186"/>
    </source>
</evidence>
<dbReference type="AlphaFoldDB" id="A0A663AEM0"/>
<dbReference type="Proteomes" id="UP000323075">
    <property type="component" value="Unassembled WGS sequence"/>
</dbReference>
<dbReference type="InterPro" id="IPR000182">
    <property type="entry name" value="GNAT_dom"/>
</dbReference>